<keyword evidence="1" id="KW-0808">Transferase</keyword>
<evidence type="ECO:0000313" key="5">
    <source>
        <dbReference type="Proteomes" id="UP000682928"/>
    </source>
</evidence>
<dbReference type="InterPro" id="IPR050832">
    <property type="entry name" value="Bact_Acetyltransf"/>
</dbReference>
<dbReference type="InterPro" id="IPR000182">
    <property type="entry name" value="GNAT_dom"/>
</dbReference>
<reference evidence="4" key="1">
    <citation type="submission" date="2021-04" db="EMBL/GenBank/DDBJ databases">
        <title>Difference and commonality of drug resistance evolution in various bacteria. and drug sensitivity profiles.</title>
        <authorList>
            <person name="Maeda T."/>
            <person name="Shibai A."/>
            <person name="Kawada K."/>
            <person name="Kotani H."/>
            <person name="Tarusawa Y."/>
            <person name="Tanabe K."/>
            <person name="Furusawa C."/>
        </authorList>
    </citation>
    <scope>NUCLEOTIDE SEQUENCE</scope>
    <source>
        <strain evidence="4">JCM 8580</strain>
    </source>
</reference>
<proteinExistence type="predicted"/>
<keyword evidence="2" id="KW-0012">Acyltransferase</keyword>
<accession>A0AA86MCS5</accession>
<dbReference type="AlphaFoldDB" id="A0AA86MCS5"/>
<dbReference type="Gene3D" id="3.40.630.30">
    <property type="match status" value="1"/>
</dbReference>
<dbReference type="PANTHER" id="PTHR43877">
    <property type="entry name" value="AMINOALKYLPHOSPHONATE N-ACETYLTRANSFERASE-RELATED-RELATED"/>
    <property type="match status" value="1"/>
</dbReference>
<dbReference type="SUPFAM" id="SSF55729">
    <property type="entry name" value="Acyl-CoA N-acyltransferases (Nat)"/>
    <property type="match status" value="1"/>
</dbReference>
<dbReference type="Pfam" id="PF00583">
    <property type="entry name" value="Acetyltransf_1"/>
    <property type="match status" value="1"/>
</dbReference>
<dbReference type="PROSITE" id="PS51186">
    <property type="entry name" value="GNAT"/>
    <property type="match status" value="1"/>
</dbReference>
<organism evidence="4 5">
    <name type="scientific">Enterobacter kobei</name>
    <dbReference type="NCBI Taxonomy" id="208224"/>
    <lineage>
        <taxon>Bacteria</taxon>
        <taxon>Pseudomonadati</taxon>
        <taxon>Pseudomonadota</taxon>
        <taxon>Gammaproteobacteria</taxon>
        <taxon>Enterobacterales</taxon>
        <taxon>Enterobacteriaceae</taxon>
        <taxon>Enterobacter</taxon>
        <taxon>Enterobacter cloacae complex</taxon>
    </lineage>
</organism>
<dbReference type="PANTHER" id="PTHR43877:SF2">
    <property type="entry name" value="AMINOALKYLPHOSPHONATE N-ACETYLTRANSFERASE-RELATED"/>
    <property type="match status" value="1"/>
</dbReference>
<evidence type="ECO:0000256" key="1">
    <source>
        <dbReference type="ARBA" id="ARBA00022679"/>
    </source>
</evidence>
<name>A0AA86MCS5_9ENTR</name>
<protein>
    <submittedName>
        <fullName evidence="4">N-acetyltransferase</fullName>
    </submittedName>
</protein>
<dbReference type="InterPro" id="IPR016181">
    <property type="entry name" value="Acyl_CoA_acyltransferase"/>
</dbReference>
<evidence type="ECO:0000259" key="3">
    <source>
        <dbReference type="PROSITE" id="PS51186"/>
    </source>
</evidence>
<dbReference type="GO" id="GO:0016747">
    <property type="term" value="F:acyltransferase activity, transferring groups other than amino-acyl groups"/>
    <property type="evidence" value="ECO:0007669"/>
    <property type="project" value="InterPro"/>
</dbReference>
<feature type="domain" description="N-acetyltransferase" evidence="3">
    <location>
        <begin position="2"/>
        <end position="156"/>
    </location>
</feature>
<evidence type="ECO:0000313" key="4">
    <source>
        <dbReference type="EMBL" id="BCU55949.1"/>
    </source>
</evidence>
<dbReference type="Proteomes" id="UP000682928">
    <property type="component" value="Chromosome"/>
</dbReference>
<gene>
    <name evidence="4" type="ORF">ENKO_25430</name>
</gene>
<dbReference type="CDD" id="cd04301">
    <property type="entry name" value="NAT_SF"/>
    <property type="match status" value="1"/>
</dbReference>
<sequence>MITFTPMSDTDYPDYLAYFIPDYAKEIVENYRLTEEAALQHAATEIGASLPEGVNTPGQTLLTLVRDSADAVGYLWYKTDPLLKSLYVNDFYIFPQYRNQGLGRLALAQLEHNLHDQGYQQIKLRVAAGNKTAQHVYAASGFNVTGINMNKLLSSA</sequence>
<dbReference type="EMBL" id="AP024590">
    <property type="protein sequence ID" value="BCU55949.1"/>
    <property type="molecule type" value="Genomic_DNA"/>
</dbReference>
<evidence type="ECO:0000256" key="2">
    <source>
        <dbReference type="ARBA" id="ARBA00023315"/>
    </source>
</evidence>
<dbReference type="RefSeq" id="WP_088222088.1">
    <property type="nucleotide sequence ID" value="NZ_AP024590.1"/>
</dbReference>